<dbReference type="Gene3D" id="3.40.640.10">
    <property type="entry name" value="Type I PLP-dependent aspartate aminotransferase-like (Major domain)"/>
    <property type="match status" value="1"/>
</dbReference>
<comment type="cofactor">
    <cofactor evidence="1 8">
        <name>pyridoxal 5'-phosphate</name>
        <dbReference type="ChEBI" id="CHEBI:597326"/>
    </cofactor>
</comment>
<dbReference type="SUPFAM" id="SSF56784">
    <property type="entry name" value="HAD-like"/>
    <property type="match status" value="1"/>
</dbReference>
<sequence>MKPLYQNSLELDAAGGSSANPLKLDFNERSDSRPLWLSEETLSTECLWKYPDKQGLQTQASQFYGVSEKQLLLTNGGDESIELLFKLACLQQRKLILPLPAFSQYLVGKDTWKSDIELIEPLDDMRIDLTSALDCVSDKSILILTSPNNPTGELIPYDELVKACELAKSKGAAVFLDEAYIEFACNKTDVTLELIKRFDNLVILRTLSKAFGLAGIRCGYLLGQETLVAQFSQLAMPFNLPTPTIEVAKKAFSESARLEVCNYAQTIAQNREQISTLLSSSGLDVVDSSANFVFVQGSEAKLRLIKAACQKRNILIKTELSGLSVKGADIQAIRITIPFFVKPLLNALCWALKPELLCFDMDGVLIDTSQSYDEAIKATVKELSGKAITQKDIERLRGQGGYNNDWVLAEALTNEQLVASESVDFDKVVDVFQRYYQGNSSQKGFKTIEKPFVSRDFATRLFVTGTKTRKTAIVTGRPKDEAIEGAELVGAKGCLVISDDDVNQSKPNPEGVEKAMRYFGKENCWMMGDTPDDMAAANGARALAIGIGSESLYDFGADLVLESVNELEELL</sequence>
<dbReference type="InterPro" id="IPR015422">
    <property type="entry name" value="PyrdxlP-dep_Trfase_small"/>
</dbReference>
<keyword evidence="10" id="KW-0378">Hydrolase</keyword>
<reference evidence="10 11" key="1">
    <citation type="submission" date="2015-02" db="EMBL/GenBank/DDBJ databases">
        <title>Complete genome sequence of Kangiella geojedonensis strain YCS-5T.</title>
        <authorList>
            <person name="Kim K.M."/>
        </authorList>
    </citation>
    <scope>NUCLEOTIDE SEQUENCE [LARGE SCALE GENOMIC DNA]</scope>
    <source>
        <strain evidence="10 11">YCS-5</strain>
    </source>
</reference>
<dbReference type="GO" id="GO:0016787">
    <property type="term" value="F:hydrolase activity"/>
    <property type="evidence" value="ECO:0007669"/>
    <property type="project" value="UniProtKB-KW"/>
</dbReference>
<dbReference type="InterPro" id="IPR015421">
    <property type="entry name" value="PyrdxlP-dep_Trfase_major"/>
</dbReference>
<name>A0A0F6TR55_9GAMM</name>
<dbReference type="EMBL" id="CP010975">
    <property type="protein sequence ID" value="AKE52415.1"/>
    <property type="molecule type" value="Genomic_DNA"/>
</dbReference>
<evidence type="ECO:0000256" key="4">
    <source>
        <dbReference type="ARBA" id="ARBA00022576"/>
    </source>
</evidence>
<dbReference type="EC" id="2.6.1.9" evidence="3"/>
<evidence type="ECO:0000313" key="11">
    <source>
        <dbReference type="Proteomes" id="UP000034071"/>
    </source>
</evidence>
<dbReference type="GO" id="GO:0030170">
    <property type="term" value="F:pyridoxal phosphate binding"/>
    <property type="evidence" value="ECO:0007669"/>
    <property type="project" value="InterPro"/>
</dbReference>
<dbReference type="InterPro" id="IPR023198">
    <property type="entry name" value="PGP-like_dom2"/>
</dbReference>
<evidence type="ECO:0000259" key="9">
    <source>
        <dbReference type="Pfam" id="PF00155"/>
    </source>
</evidence>
<dbReference type="InterPro" id="IPR001917">
    <property type="entry name" value="Aminotrans_II_pyridoxalP_BS"/>
</dbReference>
<dbReference type="Gene3D" id="3.90.1150.10">
    <property type="entry name" value="Aspartate Aminotransferase, domain 1"/>
    <property type="match status" value="1"/>
</dbReference>
<dbReference type="InterPro" id="IPR004839">
    <property type="entry name" value="Aminotransferase_I/II_large"/>
</dbReference>
<dbReference type="InterPro" id="IPR015424">
    <property type="entry name" value="PyrdxlP-dep_Trfase"/>
</dbReference>
<evidence type="ECO:0000256" key="5">
    <source>
        <dbReference type="ARBA" id="ARBA00022679"/>
    </source>
</evidence>
<dbReference type="PANTHER" id="PTHR42885">
    <property type="entry name" value="HISTIDINOL-PHOSPHATE AMINOTRANSFERASE-RELATED"/>
    <property type="match status" value="1"/>
</dbReference>
<dbReference type="Gene3D" id="1.10.150.240">
    <property type="entry name" value="Putative phosphatase, domain 2"/>
    <property type="match status" value="1"/>
</dbReference>
<evidence type="ECO:0000313" key="10">
    <source>
        <dbReference type="EMBL" id="AKE52415.1"/>
    </source>
</evidence>
<dbReference type="Gene3D" id="3.40.50.1000">
    <property type="entry name" value="HAD superfamily/HAD-like"/>
    <property type="match status" value="1"/>
</dbReference>
<dbReference type="HOGENOM" id="CLU_477170_0_0_6"/>
<comment type="catalytic activity">
    <reaction evidence="7">
        <text>L-histidinol phosphate + 2-oxoglutarate = 3-(imidazol-4-yl)-2-oxopropyl phosphate + L-glutamate</text>
        <dbReference type="Rhea" id="RHEA:23744"/>
        <dbReference type="ChEBI" id="CHEBI:16810"/>
        <dbReference type="ChEBI" id="CHEBI:29985"/>
        <dbReference type="ChEBI" id="CHEBI:57766"/>
        <dbReference type="ChEBI" id="CHEBI:57980"/>
        <dbReference type="EC" id="2.6.1.9"/>
    </reaction>
</comment>
<accession>A0A0F6TR55</accession>
<keyword evidence="11" id="KW-1185">Reference proteome</keyword>
<evidence type="ECO:0000256" key="1">
    <source>
        <dbReference type="ARBA" id="ARBA00001933"/>
    </source>
</evidence>
<dbReference type="OrthoDB" id="9813612at2"/>
<keyword evidence="5" id="KW-0808">Transferase</keyword>
<comment type="similarity">
    <text evidence="8">Belongs to the class-II pyridoxal-phosphate-dependent aminotransferase family.</text>
</comment>
<protein>
    <recommendedName>
        <fullName evidence="3">histidinol-phosphate transaminase</fullName>
        <ecNumber evidence="3">2.6.1.9</ecNumber>
    </recommendedName>
</protein>
<dbReference type="RefSeq" id="WP_046561487.1">
    <property type="nucleotide sequence ID" value="NZ_CP010975.1"/>
</dbReference>
<evidence type="ECO:0000256" key="7">
    <source>
        <dbReference type="ARBA" id="ARBA00047481"/>
    </source>
</evidence>
<organism evidence="10 11">
    <name type="scientific">Kangiella geojedonensis</name>
    <dbReference type="NCBI Taxonomy" id="914150"/>
    <lineage>
        <taxon>Bacteria</taxon>
        <taxon>Pseudomonadati</taxon>
        <taxon>Pseudomonadota</taxon>
        <taxon>Gammaproteobacteria</taxon>
        <taxon>Kangiellales</taxon>
        <taxon>Kangiellaceae</taxon>
        <taxon>Kangiella</taxon>
    </lineage>
</organism>
<evidence type="ECO:0000256" key="6">
    <source>
        <dbReference type="ARBA" id="ARBA00022898"/>
    </source>
</evidence>
<dbReference type="CDD" id="cd00609">
    <property type="entry name" value="AAT_like"/>
    <property type="match status" value="1"/>
</dbReference>
<dbReference type="Pfam" id="PF00702">
    <property type="entry name" value="Hydrolase"/>
    <property type="match status" value="1"/>
</dbReference>
<evidence type="ECO:0000256" key="2">
    <source>
        <dbReference type="ARBA" id="ARBA00005011"/>
    </source>
</evidence>
<dbReference type="InterPro" id="IPR006439">
    <property type="entry name" value="HAD-SF_hydro_IA"/>
</dbReference>
<dbReference type="PROSITE" id="PS00599">
    <property type="entry name" value="AA_TRANSFER_CLASS_2"/>
    <property type="match status" value="1"/>
</dbReference>
<dbReference type="KEGG" id="kge:TQ33_1467"/>
<proteinExistence type="inferred from homology"/>
<dbReference type="GO" id="GO:0004400">
    <property type="term" value="F:histidinol-phosphate transaminase activity"/>
    <property type="evidence" value="ECO:0007669"/>
    <property type="project" value="UniProtKB-EC"/>
</dbReference>
<feature type="domain" description="Aminotransferase class I/classII large" evidence="9">
    <location>
        <begin position="56"/>
        <end position="315"/>
    </location>
</feature>
<dbReference type="SFLD" id="SFLDS00003">
    <property type="entry name" value="Haloacid_Dehalogenase"/>
    <property type="match status" value="1"/>
</dbReference>
<evidence type="ECO:0000256" key="3">
    <source>
        <dbReference type="ARBA" id="ARBA00012748"/>
    </source>
</evidence>
<dbReference type="AlphaFoldDB" id="A0A0F6TR55"/>
<dbReference type="InterPro" id="IPR023214">
    <property type="entry name" value="HAD_sf"/>
</dbReference>
<evidence type="ECO:0000256" key="8">
    <source>
        <dbReference type="RuleBase" id="RU003693"/>
    </source>
</evidence>
<dbReference type="SUPFAM" id="SSF53383">
    <property type="entry name" value="PLP-dependent transferases"/>
    <property type="match status" value="1"/>
</dbReference>
<comment type="pathway">
    <text evidence="2">Amino-acid biosynthesis; L-histidine biosynthesis; L-histidine from 5-phospho-alpha-D-ribose 1-diphosphate: step 7/9.</text>
</comment>
<dbReference type="STRING" id="914150.TQ33_1467"/>
<dbReference type="SFLD" id="SFLDG01129">
    <property type="entry name" value="C1.5:_HAD__Beta-PGM__Phosphata"/>
    <property type="match status" value="1"/>
</dbReference>
<dbReference type="NCBIfam" id="TIGR01549">
    <property type="entry name" value="HAD-SF-IA-v1"/>
    <property type="match status" value="1"/>
</dbReference>
<dbReference type="PANTHER" id="PTHR42885:SF2">
    <property type="entry name" value="HISTIDINOL-PHOSPHATE AMINOTRANSFERASE"/>
    <property type="match status" value="1"/>
</dbReference>
<dbReference type="Pfam" id="PF00155">
    <property type="entry name" value="Aminotran_1_2"/>
    <property type="match status" value="1"/>
</dbReference>
<keyword evidence="6 8" id="KW-0663">Pyridoxal phosphate</keyword>
<keyword evidence="4" id="KW-0032">Aminotransferase</keyword>
<dbReference type="InterPro" id="IPR036412">
    <property type="entry name" value="HAD-like_sf"/>
</dbReference>
<gene>
    <name evidence="10" type="ORF">TQ33_1467</name>
</gene>
<dbReference type="PATRIC" id="fig|914150.5.peg.1485"/>
<dbReference type="Proteomes" id="UP000034071">
    <property type="component" value="Chromosome"/>
</dbReference>